<dbReference type="EMBL" id="DS233072">
    <property type="protein sequence ID" value="EDS27888.1"/>
    <property type="molecule type" value="Genomic_DNA"/>
</dbReference>
<evidence type="ECO:0000256" key="5">
    <source>
        <dbReference type="ARBA" id="ARBA00022989"/>
    </source>
</evidence>
<evidence type="ECO:0000313" key="15">
    <source>
        <dbReference type="Proteomes" id="UP000002320"/>
    </source>
</evidence>
<dbReference type="VEuPathDB" id="VectorBase:CPIJ018729"/>
<evidence type="ECO:0000256" key="4">
    <source>
        <dbReference type="ARBA" id="ARBA00022974"/>
    </source>
</evidence>
<sequence>MSSSHIRLSFPFFIGLMAKRAKTPVLTGKVLKVSPIGSEVSWLTIFDDHKIFQKLHADNLLFNLVHLSVPTHTRSTSQSKAETLKVAKISYVHVINGQSHFPAPGRNSVPLPMLLPPMPGLCKINSPTNKSSSFKFINTLREPRGVEPVPSPVIGGAVVGLLCAILVVMFIVYRMRKKDEGSYALDEPKRSPTANTYAKNANNREFYA</sequence>
<evidence type="ECO:0000256" key="7">
    <source>
        <dbReference type="ARBA" id="ARBA00023180"/>
    </source>
</evidence>
<keyword evidence="3 9" id="KW-0812">Transmembrane</keyword>
<comment type="similarity">
    <text evidence="2 9">Belongs to the syndecan proteoglycan family.</text>
</comment>
<dbReference type="InterPro" id="IPR001050">
    <property type="entry name" value="Syndecan"/>
</dbReference>
<keyword evidence="8 9" id="KW-0357">Heparan sulfate</keyword>
<organism>
    <name type="scientific">Culex quinquefasciatus</name>
    <name type="common">Southern house mosquito</name>
    <name type="synonym">Culex pungens</name>
    <dbReference type="NCBI Taxonomy" id="7176"/>
    <lineage>
        <taxon>Eukaryota</taxon>
        <taxon>Metazoa</taxon>
        <taxon>Ecdysozoa</taxon>
        <taxon>Arthropoda</taxon>
        <taxon>Hexapoda</taxon>
        <taxon>Insecta</taxon>
        <taxon>Pterygota</taxon>
        <taxon>Neoptera</taxon>
        <taxon>Endopterygota</taxon>
        <taxon>Diptera</taxon>
        <taxon>Nematocera</taxon>
        <taxon>Culicoidea</taxon>
        <taxon>Culicidae</taxon>
        <taxon>Culicinae</taxon>
        <taxon>Culicini</taxon>
        <taxon>Culex</taxon>
        <taxon>Culex</taxon>
    </lineage>
</organism>
<evidence type="ECO:0000256" key="2">
    <source>
        <dbReference type="ARBA" id="ARBA00005343"/>
    </source>
</evidence>
<dbReference type="SMART" id="SM00294">
    <property type="entry name" value="4.1m"/>
    <property type="match status" value="1"/>
</dbReference>
<dbReference type="PANTHER" id="PTHR10915">
    <property type="entry name" value="SYNDECAN"/>
    <property type="match status" value="1"/>
</dbReference>
<dbReference type="Proteomes" id="UP000002320">
    <property type="component" value="Unassembled WGS sequence"/>
</dbReference>
<evidence type="ECO:0000256" key="11">
    <source>
        <dbReference type="SAM" id="Phobius"/>
    </source>
</evidence>
<keyword evidence="15" id="KW-1185">Reference proteome</keyword>
<dbReference type="InterPro" id="IPR030479">
    <property type="entry name" value="Syndecan_CS"/>
</dbReference>
<dbReference type="GO" id="GO:0009986">
    <property type="term" value="C:cell surface"/>
    <property type="evidence" value="ECO:0007669"/>
    <property type="project" value="TreeGrafter"/>
</dbReference>
<evidence type="ECO:0000256" key="9">
    <source>
        <dbReference type="RuleBase" id="RU000649"/>
    </source>
</evidence>
<comment type="function">
    <text evidence="9">Cell surface proteoglycan.</text>
</comment>
<dbReference type="GO" id="GO:0016020">
    <property type="term" value="C:membrane"/>
    <property type="evidence" value="ECO:0007669"/>
    <property type="project" value="UniProtKB-SubCell"/>
</dbReference>
<keyword evidence="6 11" id="KW-0472">Membrane</keyword>
<comment type="subcellular location">
    <subcellularLocation>
        <location evidence="1 9">Membrane</location>
        <topology evidence="1 9">Single-pass type I membrane protein</topology>
    </subcellularLocation>
</comment>
<dbReference type="OrthoDB" id="10044468at2759"/>
<keyword evidence="7 9" id="KW-0325">Glycoprotein</keyword>
<evidence type="ECO:0000256" key="10">
    <source>
        <dbReference type="SAM" id="MobiDB-lite"/>
    </source>
</evidence>
<evidence type="ECO:0000256" key="1">
    <source>
        <dbReference type="ARBA" id="ARBA00004479"/>
    </source>
</evidence>
<dbReference type="PANTHER" id="PTHR10915:SF1">
    <property type="entry name" value="SYNDECAN"/>
    <property type="match status" value="1"/>
</dbReference>
<feature type="compositionally biased region" description="Polar residues" evidence="10">
    <location>
        <begin position="192"/>
        <end position="208"/>
    </location>
</feature>
<dbReference type="InterPro" id="IPR027789">
    <property type="entry name" value="Syndecan/Neurexin_dom"/>
</dbReference>
<dbReference type="VEuPathDB" id="VectorBase:CQUJHB001789"/>
<dbReference type="KEGG" id="cqu:CpipJ_CPIJ018729"/>
<evidence type="ECO:0000313" key="13">
    <source>
        <dbReference type="EMBL" id="EDS27888.1"/>
    </source>
</evidence>
<dbReference type="GO" id="GO:0016477">
    <property type="term" value="P:cell migration"/>
    <property type="evidence" value="ECO:0007669"/>
    <property type="project" value="TreeGrafter"/>
</dbReference>
<protein>
    <recommendedName>
        <fullName evidence="9">Syndecan</fullName>
    </recommendedName>
</protein>
<dbReference type="STRING" id="7176.B0XGW9"/>
<reference evidence="13" key="1">
    <citation type="submission" date="2007-03" db="EMBL/GenBank/DDBJ databases">
        <title>Annotation of Culex pipiens quinquefasciatus.</title>
        <authorList>
            <consortium name="The Broad Institute Genome Sequencing Platform"/>
            <person name="Atkinson P.W."/>
            <person name="Hemingway J."/>
            <person name="Christensen B.M."/>
            <person name="Higgs S."/>
            <person name="Kodira C."/>
            <person name="Hannick L."/>
            <person name="Megy K."/>
            <person name="O'Leary S."/>
            <person name="Pearson M."/>
            <person name="Haas B.J."/>
            <person name="Mauceli E."/>
            <person name="Wortman J.R."/>
            <person name="Lee N.H."/>
            <person name="Guigo R."/>
            <person name="Stanke M."/>
            <person name="Alvarado L."/>
            <person name="Amedeo P."/>
            <person name="Antoine C.H."/>
            <person name="Arensburger P."/>
            <person name="Bidwell S.L."/>
            <person name="Crawford M."/>
            <person name="Camaro F."/>
            <person name="Devon K."/>
            <person name="Engels R."/>
            <person name="Hammond M."/>
            <person name="Howarth C."/>
            <person name="Koehrsen M."/>
            <person name="Lawson D."/>
            <person name="Montgomery P."/>
            <person name="Nene V."/>
            <person name="Nusbaum C."/>
            <person name="Puiu D."/>
            <person name="Romero-Severson J."/>
            <person name="Severson D.W."/>
            <person name="Shumway M."/>
            <person name="Sisk P."/>
            <person name="Stolte C."/>
            <person name="Zeng Q."/>
            <person name="Eisenstadt E."/>
            <person name="Fraser-Liggett C."/>
            <person name="Strausberg R."/>
            <person name="Galagan J."/>
            <person name="Birren B."/>
            <person name="Collins F.H."/>
        </authorList>
    </citation>
    <scope>NUCLEOTIDE SEQUENCE [LARGE SCALE GENOMIC DNA]</scope>
    <source>
        <strain evidence="13">JHB</strain>
    </source>
</reference>
<evidence type="ECO:0000256" key="6">
    <source>
        <dbReference type="ARBA" id="ARBA00023136"/>
    </source>
</evidence>
<dbReference type="HOGENOM" id="CLU_1322056_0_0_1"/>
<accession>B0XGW9</accession>
<proteinExistence type="inferred from homology"/>
<feature type="region of interest" description="Disordered" evidence="10">
    <location>
        <begin position="182"/>
        <end position="208"/>
    </location>
</feature>
<dbReference type="AlphaFoldDB" id="B0XGW9"/>
<evidence type="ECO:0000256" key="3">
    <source>
        <dbReference type="ARBA" id="ARBA00022692"/>
    </source>
</evidence>
<reference evidence="14" key="2">
    <citation type="submission" date="2021-02" db="UniProtKB">
        <authorList>
            <consortium name="EnsemblMetazoa"/>
        </authorList>
    </citation>
    <scope>IDENTIFICATION</scope>
    <source>
        <strain evidence="14">JHB</strain>
    </source>
</reference>
<dbReference type="EnsemblMetazoa" id="CPIJ018729-RA">
    <property type="protein sequence ID" value="CPIJ018729-PA"/>
    <property type="gene ID" value="CPIJ018729"/>
</dbReference>
<dbReference type="InterPro" id="IPR003585">
    <property type="entry name" value="Neurexin-like"/>
</dbReference>
<dbReference type="eggNOG" id="ENOG502RZ6V">
    <property type="taxonomic scope" value="Eukaryota"/>
</dbReference>
<name>B0XGW9_CULQU</name>
<gene>
    <name evidence="14" type="primary">6052662</name>
    <name evidence="13" type="ORF">CpipJ_CPIJ018729</name>
</gene>
<keyword evidence="5 11" id="KW-1133">Transmembrane helix</keyword>
<dbReference type="Pfam" id="PF01034">
    <property type="entry name" value="Syndecan"/>
    <property type="match status" value="1"/>
</dbReference>
<dbReference type="InParanoid" id="B0XGW9"/>
<evidence type="ECO:0000259" key="12">
    <source>
        <dbReference type="SMART" id="SM00294"/>
    </source>
</evidence>
<feature type="domain" description="Neurexin/syndecan/glycophorin C" evidence="12">
    <location>
        <begin position="172"/>
        <end position="190"/>
    </location>
</feature>
<evidence type="ECO:0000313" key="14">
    <source>
        <dbReference type="EnsemblMetazoa" id="CPIJ018729-PA"/>
    </source>
</evidence>
<keyword evidence="4 9" id="KW-0654">Proteoglycan</keyword>
<dbReference type="PROSITE" id="PS00964">
    <property type="entry name" value="SYNDECAN"/>
    <property type="match status" value="1"/>
</dbReference>
<feature type="transmembrane region" description="Helical" evidence="11">
    <location>
        <begin position="153"/>
        <end position="173"/>
    </location>
</feature>
<evidence type="ECO:0000256" key="8">
    <source>
        <dbReference type="ARBA" id="ARBA00023207"/>
    </source>
</evidence>